<name>A0A183I3I5_9BILA</name>
<dbReference type="EMBL" id="UZAJ01040746">
    <property type="protein sequence ID" value="VDP16393.1"/>
    <property type="molecule type" value="Genomic_DNA"/>
</dbReference>
<keyword evidence="3" id="KW-1185">Reference proteome</keyword>
<feature type="region of interest" description="Disordered" evidence="1">
    <location>
        <begin position="208"/>
        <end position="243"/>
    </location>
</feature>
<reference evidence="4" key="1">
    <citation type="submission" date="2016-06" db="UniProtKB">
        <authorList>
            <consortium name="WormBaseParasite"/>
        </authorList>
    </citation>
    <scope>IDENTIFICATION</scope>
</reference>
<protein>
    <submittedName>
        <fullName evidence="4">Serine/arginine repetitive matrix protein 2</fullName>
    </submittedName>
</protein>
<dbReference type="WBParaSite" id="OFLC_0001430501-mRNA-1">
    <property type="protein sequence ID" value="OFLC_0001430501-mRNA-1"/>
    <property type="gene ID" value="OFLC_0001430501"/>
</dbReference>
<evidence type="ECO:0000313" key="3">
    <source>
        <dbReference type="Proteomes" id="UP000267606"/>
    </source>
</evidence>
<gene>
    <name evidence="2" type="ORF">OFLC_LOCUS14297</name>
</gene>
<feature type="compositionally biased region" description="Polar residues" evidence="1">
    <location>
        <begin position="339"/>
        <end position="349"/>
    </location>
</feature>
<feature type="region of interest" description="Disordered" evidence="1">
    <location>
        <begin position="312"/>
        <end position="349"/>
    </location>
</feature>
<feature type="compositionally biased region" description="Basic residues" evidence="1">
    <location>
        <begin position="156"/>
        <end position="165"/>
    </location>
</feature>
<accession>A0A183I3I5</accession>
<evidence type="ECO:0000256" key="1">
    <source>
        <dbReference type="SAM" id="MobiDB-lite"/>
    </source>
</evidence>
<sequence length="349" mass="40377">MQLAIFGWQMAAIKYEKDRAADAILPNYNEYGRLDIPSYYESYWQSPEERFYIELEHPVKSGYRKNEPSRRDQYNLLQDYTMAQQSAPVTPTQIRKTTFADDLVSTWVKEQQSIKDLSDHANSEPITQQKPEDVYSLKIESGSRRHDHSDHDRRRSSSRHRHHLPSLRCSSESLSTDYSDDPYLIRHRSRSLESNSIAADDLKILEGHRSRRSRTENDYADPQRFEDRRRGSRKSKRNQHDIRETVLNDTVENVSPTVAVQTDSVATHWPLDPQRGLTVPQKIIIPPSRGTIGPDGRPQPQTYQISSEIRISYDQNGRPISQEVPSLPRKSDNAEQVPPTRSQPRVSLS</sequence>
<dbReference type="Proteomes" id="UP000267606">
    <property type="component" value="Unassembled WGS sequence"/>
</dbReference>
<reference evidence="2 3" key="2">
    <citation type="submission" date="2018-11" db="EMBL/GenBank/DDBJ databases">
        <authorList>
            <consortium name="Pathogen Informatics"/>
        </authorList>
    </citation>
    <scope>NUCLEOTIDE SEQUENCE [LARGE SCALE GENOMIC DNA]</scope>
</reference>
<feature type="region of interest" description="Disordered" evidence="1">
    <location>
        <begin position="114"/>
        <end position="175"/>
    </location>
</feature>
<dbReference type="AlphaFoldDB" id="A0A183I3I5"/>
<evidence type="ECO:0000313" key="4">
    <source>
        <dbReference type="WBParaSite" id="OFLC_0001430501-mRNA-1"/>
    </source>
</evidence>
<organism evidence="4">
    <name type="scientific">Onchocerca flexuosa</name>
    <dbReference type="NCBI Taxonomy" id="387005"/>
    <lineage>
        <taxon>Eukaryota</taxon>
        <taxon>Metazoa</taxon>
        <taxon>Ecdysozoa</taxon>
        <taxon>Nematoda</taxon>
        <taxon>Chromadorea</taxon>
        <taxon>Rhabditida</taxon>
        <taxon>Spirurina</taxon>
        <taxon>Spiruromorpha</taxon>
        <taxon>Filarioidea</taxon>
        <taxon>Onchocercidae</taxon>
        <taxon>Onchocerca</taxon>
    </lineage>
</organism>
<proteinExistence type="predicted"/>
<feature type="compositionally biased region" description="Basic and acidic residues" evidence="1">
    <location>
        <begin position="208"/>
        <end position="229"/>
    </location>
</feature>
<evidence type="ECO:0000313" key="2">
    <source>
        <dbReference type="EMBL" id="VDP16393.1"/>
    </source>
</evidence>
<feature type="compositionally biased region" description="Basic and acidic residues" evidence="1">
    <location>
        <begin position="130"/>
        <end position="155"/>
    </location>
</feature>